<reference evidence="1 2" key="1">
    <citation type="submission" date="2019-10" db="EMBL/GenBank/DDBJ databases">
        <title>Vibrio sp. nov. isolated from a shrimp pond.</title>
        <authorList>
            <person name="Gomez-Gil B."/>
            <person name="Enciso-Ibarra J."/>
            <person name="Enciso-Ibarra K."/>
            <person name="Bolan-Mejia C."/>
        </authorList>
    </citation>
    <scope>NUCLEOTIDE SEQUENCE [LARGE SCALE GENOMIC DNA]</scope>
    <source>
        <strain evidence="1 2">CAIM 722</strain>
    </source>
</reference>
<name>A0A7X4LQ09_9VIBR</name>
<dbReference type="RefSeq" id="WP_161158365.1">
    <property type="nucleotide sequence ID" value="NZ_WEKT01000075.1"/>
</dbReference>
<evidence type="ECO:0000313" key="2">
    <source>
        <dbReference type="Proteomes" id="UP000462621"/>
    </source>
</evidence>
<gene>
    <name evidence="1" type="ORF">F9817_22035</name>
</gene>
<dbReference type="Pfam" id="PF08921">
    <property type="entry name" value="DUF1904"/>
    <property type="match status" value="1"/>
</dbReference>
<organism evidence="1 2">
    <name type="scientific">Vibrio eleionomae</name>
    <dbReference type="NCBI Taxonomy" id="2653505"/>
    <lineage>
        <taxon>Bacteria</taxon>
        <taxon>Pseudomonadati</taxon>
        <taxon>Pseudomonadota</taxon>
        <taxon>Gammaproteobacteria</taxon>
        <taxon>Vibrionales</taxon>
        <taxon>Vibrionaceae</taxon>
        <taxon>Vibrio</taxon>
    </lineage>
</organism>
<keyword evidence="2" id="KW-1185">Reference proteome</keyword>
<comment type="caution">
    <text evidence="1">The sequence shown here is derived from an EMBL/GenBank/DDBJ whole genome shotgun (WGS) entry which is preliminary data.</text>
</comment>
<dbReference type="EMBL" id="WEKT01000075">
    <property type="protein sequence ID" value="MZI95869.1"/>
    <property type="molecule type" value="Genomic_DNA"/>
</dbReference>
<accession>A0A7X4LQ09</accession>
<dbReference type="InterPro" id="IPR015017">
    <property type="entry name" value="DUF1904"/>
</dbReference>
<dbReference type="Gene3D" id="3.30.429.10">
    <property type="entry name" value="Macrophage Migration Inhibitory Factor"/>
    <property type="match status" value="1"/>
</dbReference>
<dbReference type="SUPFAM" id="SSF55331">
    <property type="entry name" value="Tautomerase/MIF"/>
    <property type="match status" value="1"/>
</dbReference>
<evidence type="ECO:0000313" key="1">
    <source>
        <dbReference type="EMBL" id="MZI95869.1"/>
    </source>
</evidence>
<dbReference type="Proteomes" id="UP000462621">
    <property type="component" value="Unassembled WGS sequence"/>
</dbReference>
<dbReference type="AlphaFoldDB" id="A0A7X4LQ09"/>
<proteinExistence type="predicted"/>
<dbReference type="InterPro" id="IPR014347">
    <property type="entry name" value="Tautomerase/MIF_sf"/>
</dbReference>
<protein>
    <submittedName>
        <fullName evidence="1">DUF1904 family protein</fullName>
    </submittedName>
</protein>
<sequence length="110" mass="12797">MPHLRFRALEPQTVQAISETLVDELQPLMACPREDFTLEYLFSTFFFDGEVSAAYPFIEVCWFNRGQEVQDQVAQIITDKVRDVLKKEVDVAVVFTALNPNEYYDNGQHY</sequence>